<dbReference type="OrthoDB" id="9807451at2"/>
<dbReference type="PANTHER" id="PTHR42983">
    <property type="entry name" value="DINITROGENASE IRON-MOLYBDENUM COFACTOR PROTEIN-RELATED"/>
    <property type="match status" value="1"/>
</dbReference>
<evidence type="ECO:0000313" key="3">
    <source>
        <dbReference type="Proteomes" id="UP000297288"/>
    </source>
</evidence>
<dbReference type="AlphaFoldDB" id="A0A4Z0W4D1"/>
<dbReference type="SUPFAM" id="SSF53146">
    <property type="entry name" value="Nitrogenase accessory factor-like"/>
    <property type="match status" value="1"/>
</dbReference>
<dbReference type="InterPro" id="IPR003731">
    <property type="entry name" value="Di-Nase_FeMo-co_biosynth"/>
</dbReference>
<feature type="domain" description="Dinitrogenase iron-molybdenum cofactor biosynthesis" evidence="1">
    <location>
        <begin position="13"/>
        <end position="101"/>
    </location>
</feature>
<accession>A0A4Z0W4D1</accession>
<dbReference type="InterPro" id="IPR036105">
    <property type="entry name" value="DiNase_FeMo-co_biosyn_sf"/>
</dbReference>
<protein>
    <submittedName>
        <fullName evidence="2">Dinitrogenase iron-molybdenum cofactor</fullName>
    </submittedName>
</protein>
<gene>
    <name evidence="2" type="ORF">E4650_06125</name>
</gene>
<evidence type="ECO:0000259" key="1">
    <source>
        <dbReference type="Pfam" id="PF02579"/>
    </source>
</evidence>
<evidence type="ECO:0000313" key="2">
    <source>
        <dbReference type="EMBL" id="TGG87914.1"/>
    </source>
</evidence>
<dbReference type="Gene3D" id="3.30.420.130">
    <property type="entry name" value="Dinitrogenase iron-molybdenum cofactor biosynthesis domain"/>
    <property type="match status" value="1"/>
</dbReference>
<proteinExistence type="predicted"/>
<sequence>MKISLCAKEGNLDSMVDERFARTKNFIIYDTETNDFKVIENSVDDAHGAGPKAIQLLADEEVSVIIAPPLGKNAQMAAEGANIKVVEQINSSVKNNIDNYLKG</sequence>
<dbReference type="Pfam" id="PF02579">
    <property type="entry name" value="Nitro_FeMo-Co"/>
    <property type="match status" value="1"/>
</dbReference>
<dbReference type="PANTHER" id="PTHR42983:SF1">
    <property type="entry name" value="IRON-MOLYBDENUM PROTEIN"/>
    <property type="match status" value="1"/>
</dbReference>
<comment type="caution">
    <text evidence="2">The sequence shown here is derived from an EMBL/GenBank/DDBJ whole genome shotgun (WGS) entry which is preliminary data.</text>
</comment>
<name>A0A4Z0W4D1_9BACT</name>
<dbReference type="Proteomes" id="UP000297288">
    <property type="component" value="Unassembled WGS sequence"/>
</dbReference>
<dbReference type="RefSeq" id="WP_135402872.1">
    <property type="nucleotide sequence ID" value="NZ_SRME01000003.1"/>
</dbReference>
<organism evidence="2 3">
    <name type="scientific">Geotoga petraea</name>
    <dbReference type="NCBI Taxonomy" id="28234"/>
    <lineage>
        <taxon>Bacteria</taxon>
        <taxon>Thermotogati</taxon>
        <taxon>Thermotogota</taxon>
        <taxon>Thermotogae</taxon>
        <taxon>Petrotogales</taxon>
        <taxon>Petrotogaceae</taxon>
        <taxon>Geotoga</taxon>
    </lineage>
</organism>
<reference evidence="2 3" key="1">
    <citation type="submission" date="2019-04" db="EMBL/GenBank/DDBJ databases">
        <title>Draft genome sequence data and analysis of a Fermenting Bacterium, Geotoga petraea strain HO-Geo1, isolated from heavy-oil petroleum reservoir in Russia.</title>
        <authorList>
            <person name="Grouzdev D.S."/>
            <person name="Semenova E.M."/>
            <person name="Sokolova D.S."/>
            <person name="Tourova T.P."/>
            <person name="Poltaraus A.B."/>
            <person name="Nazina T.N."/>
        </authorList>
    </citation>
    <scope>NUCLEOTIDE SEQUENCE [LARGE SCALE GENOMIC DNA]</scope>
    <source>
        <strain evidence="2 3">HO-Geo1</strain>
    </source>
</reference>
<dbReference type="EMBL" id="SRME01000003">
    <property type="protein sequence ID" value="TGG87914.1"/>
    <property type="molecule type" value="Genomic_DNA"/>
</dbReference>